<evidence type="ECO:0000256" key="1">
    <source>
        <dbReference type="SAM" id="SignalP"/>
    </source>
</evidence>
<keyword evidence="3" id="KW-1185">Reference proteome</keyword>
<evidence type="ECO:0000313" key="2">
    <source>
        <dbReference type="EMBL" id="KIW18651.1"/>
    </source>
</evidence>
<organism evidence="2 3">
    <name type="scientific">Exophiala spinifera</name>
    <dbReference type="NCBI Taxonomy" id="91928"/>
    <lineage>
        <taxon>Eukaryota</taxon>
        <taxon>Fungi</taxon>
        <taxon>Dikarya</taxon>
        <taxon>Ascomycota</taxon>
        <taxon>Pezizomycotina</taxon>
        <taxon>Eurotiomycetes</taxon>
        <taxon>Chaetothyriomycetidae</taxon>
        <taxon>Chaetothyriales</taxon>
        <taxon>Herpotrichiellaceae</taxon>
        <taxon>Exophiala</taxon>
    </lineage>
</organism>
<reference evidence="2 3" key="1">
    <citation type="submission" date="2015-01" db="EMBL/GenBank/DDBJ databases">
        <title>The Genome Sequence of Exophiala spinifera CBS89968.</title>
        <authorList>
            <consortium name="The Broad Institute Genomics Platform"/>
            <person name="Cuomo C."/>
            <person name="de Hoog S."/>
            <person name="Gorbushina A."/>
            <person name="Stielow B."/>
            <person name="Teixiera M."/>
            <person name="Abouelleil A."/>
            <person name="Chapman S.B."/>
            <person name="Priest M."/>
            <person name="Young S.K."/>
            <person name="Wortman J."/>
            <person name="Nusbaum C."/>
            <person name="Birren B."/>
        </authorList>
    </citation>
    <scope>NUCLEOTIDE SEQUENCE [LARGE SCALE GENOMIC DNA]</scope>
    <source>
        <strain evidence="2 3">CBS 89968</strain>
    </source>
</reference>
<keyword evidence="1" id="KW-0732">Signal</keyword>
<dbReference type="HOGENOM" id="CLU_2026757_0_0_1"/>
<dbReference type="OrthoDB" id="4146045at2759"/>
<dbReference type="VEuPathDB" id="FungiDB:PV08_02940"/>
<dbReference type="AlphaFoldDB" id="A0A0D1YTS1"/>
<dbReference type="RefSeq" id="XP_016238867.1">
    <property type="nucleotide sequence ID" value="XM_016377297.1"/>
</dbReference>
<accession>A0A0D1YTS1</accession>
<dbReference type="EMBL" id="KN847493">
    <property type="protein sequence ID" value="KIW18651.1"/>
    <property type="molecule type" value="Genomic_DNA"/>
</dbReference>
<feature type="chain" id="PRO_5002247257" evidence="1">
    <location>
        <begin position="21"/>
        <end position="122"/>
    </location>
</feature>
<feature type="signal peptide" evidence="1">
    <location>
        <begin position="1"/>
        <end position="20"/>
    </location>
</feature>
<evidence type="ECO:0000313" key="3">
    <source>
        <dbReference type="Proteomes" id="UP000053328"/>
    </source>
</evidence>
<proteinExistence type="predicted"/>
<dbReference type="Proteomes" id="UP000053328">
    <property type="component" value="Unassembled WGS sequence"/>
</dbReference>
<gene>
    <name evidence="2" type="ORF">PV08_02940</name>
</gene>
<protein>
    <submittedName>
        <fullName evidence="2">Uncharacterized protein</fullName>
    </submittedName>
</protein>
<name>A0A0D1YTS1_9EURO</name>
<sequence length="122" mass="13016">MKLTAFSGVVVAALFSLAFAGEPGEHDANDSCYNTCEANKGVKDGLHISSPACPGLTGDLCKKSCWCDTSKSHPEGVMGCNNKKLPSCSADAILKTCKAGLPNAWHCWCQGTWNDWGKDCDW</sequence>
<dbReference type="GeneID" id="27330023"/>